<evidence type="ECO:0000313" key="9">
    <source>
        <dbReference type="Proteomes" id="UP001255856"/>
    </source>
</evidence>
<dbReference type="PANTHER" id="PTHR12560">
    <property type="entry name" value="LONGEVITY ASSURANCE FACTOR 1 LAG1"/>
    <property type="match status" value="1"/>
</dbReference>
<gene>
    <name evidence="8" type="ORF">QBZ16_003482</name>
</gene>
<dbReference type="SMART" id="SM00724">
    <property type="entry name" value="TLC"/>
    <property type="match status" value="1"/>
</dbReference>
<dbReference type="EMBL" id="JASFZW010000004">
    <property type="protein sequence ID" value="KAK2078642.1"/>
    <property type="molecule type" value="Genomic_DNA"/>
</dbReference>
<comment type="subcellular location">
    <subcellularLocation>
        <location evidence="1">Membrane</location>
        <topology evidence="1">Multi-pass membrane protein</topology>
    </subcellularLocation>
</comment>
<feature type="domain" description="TLC" evidence="7">
    <location>
        <begin position="75"/>
        <end position="252"/>
    </location>
</feature>
<reference evidence="8" key="1">
    <citation type="submission" date="2021-01" db="EMBL/GenBank/DDBJ databases">
        <authorList>
            <person name="Eckstrom K.M.E."/>
        </authorList>
    </citation>
    <scope>NUCLEOTIDE SEQUENCE</scope>
    <source>
        <strain evidence="8">UVCC 0001</strain>
    </source>
</reference>
<dbReference type="Proteomes" id="UP001255856">
    <property type="component" value="Unassembled WGS sequence"/>
</dbReference>
<organism evidence="8 9">
    <name type="scientific">Prototheca wickerhamii</name>
    <dbReference type="NCBI Taxonomy" id="3111"/>
    <lineage>
        <taxon>Eukaryota</taxon>
        <taxon>Viridiplantae</taxon>
        <taxon>Chlorophyta</taxon>
        <taxon>core chlorophytes</taxon>
        <taxon>Trebouxiophyceae</taxon>
        <taxon>Chlorellales</taxon>
        <taxon>Chlorellaceae</taxon>
        <taxon>Prototheca</taxon>
    </lineage>
</organism>
<protein>
    <recommendedName>
        <fullName evidence="7">TLC domain-containing protein</fullName>
    </recommendedName>
</protein>
<feature type="transmembrane region" description="Helical" evidence="6">
    <location>
        <begin position="28"/>
        <end position="45"/>
    </location>
</feature>
<evidence type="ECO:0000259" key="7">
    <source>
        <dbReference type="PROSITE" id="PS50922"/>
    </source>
</evidence>
<name>A0AAD9IME2_PROWI</name>
<feature type="transmembrane region" description="Helical" evidence="6">
    <location>
        <begin position="148"/>
        <end position="165"/>
    </location>
</feature>
<dbReference type="Pfam" id="PF03798">
    <property type="entry name" value="TRAM_LAG1_CLN8"/>
    <property type="match status" value="1"/>
</dbReference>
<sequence>MEEGGWFETTLARVFGPTPFLKGNAADYGLALFFAILFPTVRIILDKTLFEVIARAALRIPGYKKSDEDQTELTETKEKFKESLFKAIAQTTLTAVLITVASECNRLPCEAPISLGERFVYCFELGFYIQALPVLFFWETKRKDQLEVCAHHVVTVALIAYSYYLNLTRVGVMVLLCHEINDIFLEKRENGAHYSRVFNVEIEPHYTILNAFLIFLLVLHAYWSYLIVQIIVRKLTQGALDDVREVEEESKKGGPAFHTRHAEEERKKLLDKTLAGNVEGNLSVASVPGSI</sequence>
<dbReference type="GO" id="GO:0050291">
    <property type="term" value="F:sphingosine N-acyltransferase activity"/>
    <property type="evidence" value="ECO:0007669"/>
    <property type="project" value="InterPro"/>
</dbReference>
<evidence type="ECO:0000256" key="3">
    <source>
        <dbReference type="ARBA" id="ARBA00022989"/>
    </source>
</evidence>
<evidence type="ECO:0000256" key="5">
    <source>
        <dbReference type="PROSITE-ProRule" id="PRU00205"/>
    </source>
</evidence>
<evidence type="ECO:0000256" key="6">
    <source>
        <dbReference type="SAM" id="Phobius"/>
    </source>
</evidence>
<evidence type="ECO:0000256" key="1">
    <source>
        <dbReference type="ARBA" id="ARBA00004141"/>
    </source>
</evidence>
<dbReference type="PROSITE" id="PS50922">
    <property type="entry name" value="TLC"/>
    <property type="match status" value="1"/>
</dbReference>
<accession>A0AAD9IME2</accession>
<dbReference type="GO" id="GO:0005789">
    <property type="term" value="C:endoplasmic reticulum membrane"/>
    <property type="evidence" value="ECO:0007669"/>
    <property type="project" value="UniProtKB-SubCell"/>
</dbReference>
<keyword evidence="3 6" id="KW-1133">Transmembrane helix</keyword>
<evidence type="ECO:0000256" key="2">
    <source>
        <dbReference type="ARBA" id="ARBA00022692"/>
    </source>
</evidence>
<comment type="caution">
    <text evidence="8">The sequence shown here is derived from an EMBL/GenBank/DDBJ whole genome shotgun (WGS) entry which is preliminary data.</text>
</comment>
<dbReference type="InterPro" id="IPR016439">
    <property type="entry name" value="Lag1/Lac1-like"/>
</dbReference>
<feature type="transmembrane region" description="Helical" evidence="6">
    <location>
        <begin position="208"/>
        <end position="228"/>
    </location>
</feature>
<dbReference type="PANTHER" id="PTHR12560:SF0">
    <property type="entry name" value="LD18904P"/>
    <property type="match status" value="1"/>
</dbReference>
<dbReference type="InterPro" id="IPR006634">
    <property type="entry name" value="TLC-dom"/>
</dbReference>
<keyword evidence="9" id="KW-1185">Reference proteome</keyword>
<evidence type="ECO:0000313" key="8">
    <source>
        <dbReference type="EMBL" id="KAK2078642.1"/>
    </source>
</evidence>
<keyword evidence="2 5" id="KW-0812">Transmembrane</keyword>
<dbReference type="AlphaFoldDB" id="A0AAD9IME2"/>
<dbReference type="GO" id="GO:0046513">
    <property type="term" value="P:ceramide biosynthetic process"/>
    <property type="evidence" value="ECO:0007669"/>
    <property type="project" value="InterPro"/>
</dbReference>
<proteinExistence type="predicted"/>
<keyword evidence="4 5" id="KW-0472">Membrane</keyword>
<evidence type="ECO:0000256" key="4">
    <source>
        <dbReference type="ARBA" id="ARBA00023136"/>
    </source>
</evidence>